<proteinExistence type="inferred from homology"/>
<dbReference type="InterPro" id="IPR029063">
    <property type="entry name" value="SAM-dependent_MTases_sf"/>
</dbReference>
<dbReference type="Gene3D" id="3.40.50.150">
    <property type="entry name" value="Vaccinia Virus protein VP39"/>
    <property type="match status" value="1"/>
</dbReference>
<evidence type="ECO:0000256" key="4">
    <source>
        <dbReference type="ARBA" id="ARBA00022679"/>
    </source>
</evidence>
<feature type="binding site" evidence="6">
    <location>
        <begin position="88"/>
        <end position="90"/>
    </location>
    <ligand>
        <name>S-adenosyl-L-methionine</name>
        <dbReference type="ChEBI" id="CHEBI:59789"/>
    </ligand>
</feature>
<dbReference type="GO" id="GO:0005829">
    <property type="term" value="C:cytosol"/>
    <property type="evidence" value="ECO:0007669"/>
    <property type="project" value="TreeGrafter"/>
</dbReference>
<dbReference type="Proteomes" id="UP001238179">
    <property type="component" value="Chromosome"/>
</dbReference>
<dbReference type="AlphaFoldDB" id="A0AA48KAZ2"/>
<comment type="caution">
    <text evidence="6">Lacks conserved residue(s) required for the propagation of feature annotation.</text>
</comment>
<evidence type="ECO:0000256" key="5">
    <source>
        <dbReference type="ARBA" id="ARBA00022691"/>
    </source>
</evidence>
<dbReference type="SUPFAM" id="SSF53335">
    <property type="entry name" value="S-adenosyl-L-methionine-dependent methyltransferases"/>
    <property type="match status" value="1"/>
</dbReference>
<accession>A0AA48KAZ2</accession>
<keyword evidence="8" id="KW-1185">Reference proteome</keyword>
<dbReference type="HAMAP" id="MF_00074">
    <property type="entry name" value="16SrRNA_methyltr_G"/>
    <property type="match status" value="1"/>
</dbReference>
<keyword evidence="1 6" id="KW-0963">Cytoplasm</keyword>
<organism evidence="7 8">
    <name type="scientific">Mesoterricola silvestris</name>
    <dbReference type="NCBI Taxonomy" id="2927979"/>
    <lineage>
        <taxon>Bacteria</taxon>
        <taxon>Pseudomonadati</taxon>
        <taxon>Acidobacteriota</taxon>
        <taxon>Holophagae</taxon>
        <taxon>Holophagales</taxon>
        <taxon>Holophagaceae</taxon>
        <taxon>Mesoterricola</taxon>
    </lineage>
</organism>
<dbReference type="PANTHER" id="PTHR31760:SF0">
    <property type="entry name" value="S-ADENOSYL-L-METHIONINE-DEPENDENT METHYLTRANSFERASES SUPERFAMILY PROTEIN"/>
    <property type="match status" value="1"/>
</dbReference>
<dbReference type="Pfam" id="PF02527">
    <property type="entry name" value="GidB"/>
    <property type="match status" value="1"/>
</dbReference>
<evidence type="ECO:0000313" key="8">
    <source>
        <dbReference type="Proteomes" id="UP001238179"/>
    </source>
</evidence>
<evidence type="ECO:0000256" key="6">
    <source>
        <dbReference type="HAMAP-Rule" id="MF_00074"/>
    </source>
</evidence>
<keyword evidence="5 6" id="KW-0949">S-adenosyl-L-methionine</keyword>
<keyword evidence="3 6" id="KW-0489">Methyltransferase</keyword>
<keyword evidence="4 6" id="KW-0808">Transferase</keyword>
<dbReference type="EMBL" id="AP027080">
    <property type="protein sequence ID" value="BDU74555.1"/>
    <property type="molecule type" value="Genomic_DNA"/>
</dbReference>
<dbReference type="KEGG" id="msil:METEAL_37290"/>
<dbReference type="RefSeq" id="WP_316413230.1">
    <property type="nucleotide sequence ID" value="NZ_AP027080.1"/>
</dbReference>
<dbReference type="EC" id="2.1.1.-" evidence="6"/>
<sequence>MEPILPDWMKEPVTRYLELLDRWSRTHALTSLEMEERYEELILDSAVLLPFLGALGPGCKVADFGTGMGIPALVLALARPDLTVFALDKSKKKIAFVKQAALELGLANLRPLAGRAEELPPLRADLGVAKAVGTLDLLLGWWDRHGAPGAPFLALKGGPEEAPAGYALAAHGYRLPTRGRRTVLELRRT</sequence>
<feature type="binding site" evidence="6">
    <location>
        <begin position="116"/>
        <end position="117"/>
    </location>
    <ligand>
        <name>S-adenosyl-L-methionine</name>
        <dbReference type="ChEBI" id="CHEBI:59789"/>
    </ligand>
</feature>
<dbReference type="GO" id="GO:0070043">
    <property type="term" value="F:rRNA (guanine-N7-)-methyltransferase activity"/>
    <property type="evidence" value="ECO:0007669"/>
    <property type="project" value="UniProtKB-UniRule"/>
</dbReference>
<keyword evidence="2 6" id="KW-0698">rRNA processing</keyword>
<feature type="binding site" evidence="6">
    <location>
        <position position="130"/>
    </location>
    <ligand>
        <name>S-adenosyl-L-methionine</name>
        <dbReference type="ChEBI" id="CHEBI:59789"/>
    </ligand>
</feature>
<name>A0AA48KAZ2_9BACT</name>
<dbReference type="PANTHER" id="PTHR31760">
    <property type="entry name" value="S-ADENOSYL-L-METHIONINE-DEPENDENT METHYLTRANSFERASES SUPERFAMILY PROTEIN"/>
    <property type="match status" value="1"/>
</dbReference>
<evidence type="ECO:0000256" key="3">
    <source>
        <dbReference type="ARBA" id="ARBA00022603"/>
    </source>
</evidence>
<comment type="similarity">
    <text evidence="6">Belongs to the methyltransferase superfamily. RNA methyltransferase RsmG family.</text>
</comment>
<comment type="subcellular location">
    <subcellularLocation>
        <location evidence="6">Cytoplasm</location>
    </subcellularLocation>
</comment>
<evidence type="ECO:0000313" key="7">
    <source>
        <dbReference type="EMBL" id="BDU74555.1"/>
    </source>
</evidence>
<evidence type="ECO:0000256" key="1">
    <source>
        <dbReference type="ARBA" id="ARBA00022490"/>
    </source>
</evidence>
<protein>
    <recommendedName>
        <fullName evidence="6">Ribosomal RNA small subunit methyltransferase G</fullName>
        <ecNumber evidence="6">2.1.1.-</ecNumber>
    </recommendedName>
    <alternativeName>
        <fullName evidence="6">16S rRNA 7-methylguanosine methyltransferase</fullName>
        <shortName evidence="6">16S rRNA m7G methyltransferase</shortName>
    </alternativeName>
</protein>
<comment type="function">
    <text evidence="6">Specifically methylates the N7 position of a guanine in 16S rRNA.</text>
</comment>
<evidence type="ECO:0000256" key="2">
    <source>
        <dbReference type="ARBA" id="ARBA00022552"/>
    </source>
</evidence>
<dbReference type="InterPro" id="IPR003682">
    <property type="entry name" value="rRNA_ssu_MeTfrase_G"/>
</dbReference>
<reference evidence="8" key="1">
    <citation type="journal article" date="2023" name="Int. J. Syst. Evol. Microbiol.">
        <title>Mesoterricola silvestris gen. nov., sp. nov., Mesoterricola sediminis sp. nov., Geothrix oryzae sp. nov., Geothrix edaphica sp. nov., Geothrix rubra sp. nov., and Geothrix limicola sp. nov., six novel members of Acidobacteriota isolated from soils.</title>
        <authorList>
            <person name="Itoh H."/>
            <person name="Sugisawa Y."/>
            <person name="Mise K."/>
            <person name="Xu Z."/>
            <person name="Kuniyasu M."/>
            <person name="Ushijima N."/>
            <person name="Kawano K."/>
            <person name="Kobayashi E."/>
            <person name="Shiratori Y."/>
            <person name="Masuda Y."/>
            <person name="Senoo K."/>
        </authorList>
    </citation>
    <scope>NUCLEOTIDE SEQUENCE [LARGE SCALE GENOMIC DNA]</scope>
    <source>
        <strain evidence="8">W79</strain>
    </source>
</reference>
<dbReference type="CDD" id="cd02440">
    <property type="entry name" value="AdoMet_MTases"/>
    <property type="match status" value="1"/>
</dbReference>
<gene>
    <name evidence="6" type="primary">rsmG</name>
    <name evidence="7" type="ORF">METEAL_37290</name>
</gene>
<feature type="binding site" evidence="6">
    <location>
        <position position="65"/>
    </location>
    <ligand>
        <name>S-adenosyl-L-methionine</name>
        <dbReference type="ChEBI" id="CHEBI:59789"/>
    </ligand>
</feature>